<feature type="compositionally biased region" description="Basic residues" evidence="3">
    <location>
        <begin position="130"/>
        <end position="141"/>
    </location>
</feature>
<accession>A0A8J2WID7</accession>
<evidence type="ECO:0000256" key="2">
    <source>
        <dbReference type="ARBA" id="ARBA00023172"/>
    </source>
</evidence>
<dbReference type="SUPFAM" id="SSF56349">
    <property type="entry name" value="DNA breaking-rejoining enzymes"/>
    <property type="match status" value="1"/>
</dbReference>
<dbReference type="InterPro" id="IPR010998">
    <property type="entry name" value="Integrase_recombinase_N"/>
</dbReference>
<evidence type="ECO:0000256" key="1">
    <source>
        <dbReference type="ARBA" id="ARBA00023125"/>
    </source>
</evidence>
<dbReference type="Proteomes" id="UP000789390">
    <property type="component" value="Unassembled WGS sequence"/>
</dbReference>
<dbReference type="SUPFAM" id="SSF47823">
    <property type="entry name" value="lambda integrase-like, N-terminal domain"/>
    <property type="match status" value="1"/>
</dbReference>
<gene>
    <name evidence="5" type="ORF">DGAL_LOCUS5288</name>
</gene>
<organism evidence="5 6">
    <name type="scientific">Daphnia galeata</name>
    <dbReference type="NCBI Taxonomy" id="27404"/>
    <lineage>
        <taxon>Eukaryota</taxon>
        <taxon>Metazoa</taxon>
        <taxon>Ecdysozoa</taxon>
        <taxon>Arthropoda</taxon>
        <taxon>Crustacea</taxon>
        <taxon>Branchiopoda</taxon>
        <taxon>Diplostraca</taxon>
        <taxon>Cladocera</taxon>
        <taxon>Anomopoda</taxon>
        <taxon>Daphniidae</taxon>
        <taxon>Daphnia</taxon>
    </lineage>
</organism>
<name>A0A8J2WID7_9CRUS</name>
<feature type="compositionally biased region" description="Basic and acidic residues" evidence="3">
    <location>
        <begin position="57"/>
        <end position="129"/>
    </location>
</feature>
<dbReference type="InterPro" id="IPR013762">
    <property type="entry name" value="Integrase-like_cat_sf"/>
</dbReference>
<dbReference type="Gene3D" id="1.10.150.130">
    <property type="match status" value="1"/>
</dbReference>
<dbReference type="PANTHER" id="PTHR33050">
    <property type="entry name" value="REVERSE TRANSCRIPTASE DOMAIN-CONTAINING PROTEIN"/>
    <property type="match status" value="1"/>
</dbReference>
<dbReference type="SUPFAM" id="SSF56672">
    <property type="entry name" value="DNA/RNA polymerases"/>
    <property type="match status" value="1"/>
</dbReference>
<dbReference type="Pfam" id="PF00589">
    <property type="entry name" value="Phage_integrase"/>
    <property type="match status" value="1"/>
</dbReference>
<comment type="caution">
    <text evidence="5">The sequence shown here is derived from an EMBL/GenBank/DDBJ whole genome shotgun (WGS) entry which is preliminary data.</text>
</comment>
<dbReference type="Gene3D" id="3.10.10.10">
    <property type="entry name" value="HIV Type 1 Reverse Transcriptase, subunit A, domain 1"/>
    <property type="match status" value="1"/>
</dbReference>
<feature type="domain" description="Tyr recombinase" evidence="4">
    <location>
        <begin position="944"/>
        <end position="1150"/>
    </location>
</feature>
<feature type="region of interest" description="Disordered" evidence="3">
    <location>
        <begin position="1"/>
        <end position="176"/>
    </location>
</feature>
<protein>
    <recommendedName>
        <fullName evidence="4">Tyr recombinase domain-containing protein</fullName>
    </recommendedName>
</protein>
<evidence type="ECO:0000313" key="6">
    <source>
        <dbReference type="Proteomes" id="UP000789390"/>
    </source>
</evidence>
<dbReference type="GO" id="GO:0071897">
    <property type="term" value="P:DNA biosynthetic process"/>
    <property type="evidence" value="ECO:0007669"/>
    <property type="project" value="UniProtKB-ARBA"/>
</dbReference>
<dbReference type="GO" id="GO:0006310">
    <property type="term" value="P:DNA recombination"/>
    <property type="evidence" value="ECO:0007669"/>
    <property type="project" value="UniProtKB-KW"/>
</dbReference>
<dbReference type="OrthoDB" id="6380429at2759"/>
<dbReference type="InterPro" id="IPR043502">
    <property type="entry name" value="DNA/RNA_pol_sf"/>
</dbReference>
<dbReference type="InterPro" id="IPR052055">
    <property type="entry name" value="Hepadnavirus_pol/RT"/>
</dbReference>
<keyword evidence="1" id="KW-0238">DNA-binding</keyword>
<dbReference type="Gene3D" id="1.10.443.10">
    <property type="entry name" value="Intergrase catalytic core"/>
    <property type="match status" value="1"/>
</dbReference>
<feature type="compositionally biased region" description="Polar residues" evidence="3">
    <location>
        <begin position="354"/>
        <end position="364"/>
    </location>
</feature>
<dbReference type="PROSITE" id="PS51898">
    <property type="entry name" value="TYR_RECOMBINASE"/>
    <property type="match status" value="1"/>
</dbReference>
<keyword evidence="2" id="KW-0233">DNA recombination</keyword>
<dbReference type="GO" id="GO:0015074">
    <property type="term" value="P:DNA integration"/>
    <property type="evidence" value="ECO:0007669"/>
    <property type="project" value="InterPro"/>
</dbReference>
<sequence length="1156" mass="130323">MSIEPNEARGGNGRRRRAPSAVPSLDPRVNNFVDLIDVEQVGEISQDDEVSVPSESSAERRGYAEIERTRRQREIESQLRDRERQEETERRQRERQERHQQRDREDRLRREQEADRRSREERRNRDARPRSRSRSPHRARPSHMPVVPAPPATGNALPPSPPPTAGTSEGSQHPRKVLVSKEDSRNLADWLNKSVTPAELKGFADKYPIEFEKKEFSLAPPRLDDWMTRRLKESAAHKPAEAAEKTWLSVQLKVLDIAGPLVHLHQLTKQGRPLDMEEVSENVKVALELTAAASYDISRRRRRNILNHTDPRSDYLLEDPKSFSSKQTVSSLFGKRFLEAMLKEAGPRRKAKPSWSTRPSPKNSCRTEEMEKVCDEEVVSLLEKNAIEETSDSDGFFSALFVIPKKAGGYRPIVNLKALNNFVAYSHFKMEGLEAVKQLLEPGDFMTKIDLKDAYLFIPSKRNQADHLPGRHPDSEPFLFGSVRPLRSGGGYADLTWFRKNGPVLKLCKKALGSKDITLRDISKILGNFTWAIHSIPFAQMHYRQIQDFHIQQLHKWDRDLSKRIILPAEARSNLDWWINNLQIVNGKPFFPRSPHLEIYSDASLSGWGAICDDVRTRGPWTAADRNRHINELEILAAFHAVKSFAGGSSKIAIKLYLDNSTAVCYINKGGGTRSISLSILANLLNSFCEERSISLEAFFLPGKLNVEADEESRAASDSSDWMLCRRSFKTIDNIWATDVDLFSASWNHQHDRFISWRPQPGAWAVNAFSKNWGEFKAYAFPPFSMISRCLAKVKAEEARLLLICPVWPSQTCPGRLPSTGREKSASSIRLDVIRTSLSDQGLPSKVVDLLLAGSRPATNTAYQAAWHSWSDWCAEQHTNPMSSSLSSVLSYLTHLFEMGKSYSTINLHRSMLSMTLGPIDHFQVGSHPLVVKLLRATYNLNPPKPKYSFTWDPNVVLDFAKADGENESLRLNRLSAKLTTLIALTSLLRVSEIAAIERSSVRFDDGAATLFLSKPRKTQHQGPLSSIKIPRCPDKLVCPVDCLGLYVYVTDPIRPASNVDRLLISNIAPYRPVSASTVARWIKSYMERAGVDTQTFSAHSTRGAAASKAVASGVPIESVLTAAQWSRESTFARFYHRPIAPSEIAFQDDGSSEQL</sequence>
<dbReference type="InterPro" id="IPR011010">
    <property type="entry name" value="DNA_brk_join_enz"/>
</dbReference>
<dbReference type="EMBL" id="CAKKLH010000092">
    <property type="protein sequence ID" value="CAH0102764.1"/>
    <property type="molecule type" value="Genomic_DNA"/>
</dbReference>
<dbReference type="PANTHER" id="PTHR33050:SF7">
    <property type="entry name" value="RIBONUCLEASE H"/>
    <property type="match status" value="1"/>
</dbReference>
<evidence type="ECO:0000313" key="5">
    <source>
        <dbReference type="EMBL" id="CAH0102764.1"/>
    </source>
</evidence>
<dbReference type="AlphaFoldDB" id="A0A8J2WID7"/>
<dbReference type="InterPro" id="IPR043128">
    <property type="entry name" value="Rev_trsase/Diguanyl_cyclase"/>
</dbReference>
<keyword evidence="6" id="KW-1185">Reference proteome</keyword>
<reference evidence="5" key="1">
    <citation type="submission" date="2021-11" db="EMBL/GenBank/DDBJ databases">
        <authorList>
            <person name="Schell T."/>
        </authorList>
    </citation>
    <scope>NUCLEOTIDE SEQUENCE</scope>
    <source>
        <strain evidence="5">M5</strain>
    </source>
</reference>
<evidence type="ECO:0000256" key="3">
    <source>
        <dbReference type="SAM" id="MobiDB-lite"/>
    </source>
</evidence>
<feature type="region of interest" description="Disordered" evidence="3">
    <location>
        <begin position="348"/>
        <end position="369"/>
    </location>
</feature>
<dbReference type="CDD" id="cd09275">
    <property type="entry name" value="RNase_HI_RT_DIRS1"/>
    <property type="match status" value="1"/>
</dbReference>
<evidence type="ECO:0000259" key="4">
    <source>
        <dbReference type="PROSITE" id="PS51898"/>
    </source>
</evidence>
<dbReference type="Gene3D" id="3.30.70.270">
    <property type="match status" value="1"/>
</dbReference>
<dbReference type="InterPro" id="IPR002104">
    <property type="entry name" value="Integrase_catalytic"/>
</dbReference>
<proteinExistence type="predicted"/>
<dbReference type="GO" id="GO:0003677">
    <property type="term" value="F:DNA binding"/>
    <property type="evidence" value="ECO:0007669"/>
    <property type="project" value="UniProtKB-KW"/>
</dbReference>